<dbReference type="Proteomes" id="UP001499979">
    <property type="component" value="Unassembled WGS sequence"/>
</dbReference>
<keyword evidence="1" id="KW-1133">Transmembrane helix</keyword>
<comment type="caution">
    <text evidence="2">The sequence shown here is derived from an EMBL/GenBank/DDBJ whole genome shotgun (WGS) entry which is preliminary data.</text>
</comment>
<keyword evidence="3" id="KW-1185">Reference proteome</keyword>
<name>A0ABP4F556_9ACTN</name>
<feature type="transmembrane region" description="Helical" evidence="1">
    <location>
        <begin position="15"/>
        <end position="38"/>
    </location>
</feature>
<evidence type="ECO:0000313" key="3">
    <source>
        <dbReference type="Proteomes" id="UP001499979"/>
    </source>
</evidence>
<evidence type="ECO:0000256" key="1">
    <source>
        <dbReference type="SAM" id="Phobius"/>
    </source>
</evidence>
<keyword evidence="1" id="KW-0812">Transmembrane</keyword>
<proteinExistence type="predicted"/>
<protein>
    <recommendedName>
        <fullName evidence="4">Flp pilus-assembly TadG-like N-terminal domain-containing protein</fullName>
    </recommendedName>
</protein>
<sequence length="618" mass="65572">MTRPPRARSRDEGSALIMVMGAMTVAVLMVSVALSYAMQTSGTAQHATAWNQAFAAAEAGVDDFLARLNKDDNYWQDTPAKGHVHLGDVHWDARWDCANDALQRAFDVPHAPCGWGAGTEPGWAPVNGSPTSRFHYDVDVSSTPVNGTIGLVSTGRVGTVTRTIQVTLRRGGFGEFLYATTYETTDPADYADPVAKYAQCAKYYWAGRRGCEDITFIGGDKLNGPVHSNDSILMTDGSGTSPKGPWFTGTVTTSDPSCKPVQGVPRDPKYCFRNGNSTGTASPRFDKGIAYRSEVDLPESTGDLRQYVAAPDPMPPGWSTAGCLYTGATRIQFKQTATGAGTMKVWSPGSTGANVGAPGCGDPSKPWPQDNLTVPPNGLIYVQSTPTAQTFPAAGACAPGVFGTVSGGASLPSATDYNQTLAAADCRLGTAYVDGTLKGRVTVSAQNDIVITGNLTYQGGENGTDALGLIADNSVQIYHPVSSVEHCTTQTTWDRSTRKWVTTKTCTYTRGTSNLPGSITNPVVNASILTLNHSFEVQQFDVGGNGCVPGPSCLGKLRVFGSIAQKFRGAVGRGSAGYLKDYNYDSRLRYAPPPYFLDPVRSSWGQKTFGEIAPLYGG</sequence>
<accession>A0ABP4F556</accession>
<dbReference type="RefSeq" id="WP_343909248.1">
    <property type="nucleotide sequence ID" value="NZ_BAAAJE010000023.1"/>
</dbReference>
<gene>
    <name evidence="2" type="ORF">GCM10009606_38530</name>
</gene>
<keyword evidence="1" id="KW-0472">Membrane</keyword>
<dbReference type="EMBL" id="BAAAJE010000023">
    <property type="protein sequence ID" value="GAA1156808.1"/>
    <property type="molecule type" value="Genomic_DNA"/>
</dbReference>
<evidence type="ECO:0000313" key="2">
    <source>
        <dbReference type="EMBL" id="GAA1156808.1"/>
    </source>
</evidence>
<reference evidence="3" key="1">
    <citation type="journal article" date="2019" name="Int. J. Syst. Evol. Microbiol.">
        <title>The Global Catalogue of Microorganisms (GCM) 10K type strain sequencing project: providing services to taxonomists for standard genome sequencing and annotation.</title>
        <authorList>
            <consortium name="The Broad Institute Genomics Platform"/>
            <consortium name="The Broad Institute Genome Sequencing Center for Infectious Disease"/>
            <person name="Wu L."/>
            <person name="Ma J."/>
        </authorList>
    </citation>
    <scope>NUCLEOTIDE SEQUENCE [LARGE SCALE GENOMIC DNA]</scope>
    <source>
        <strain evidence="3">JCM 11813</strain>
    </source>
</reference>
<organism evidence="2 3">
    <name type="scientific">Nocardioides aquiterrae</name>
    <dbReference type="NCBI Taxonomy" id="203799"/>
    <lineage>
        <taxon>Bacteria</taxon>
        <taxon>Bacillati</taxon>
        <taxon>Actinomycetota</taxon>
        <taxon>Actinomycetes</taxon>
        <taxon>Propionibacteriales</taxon>
        <taxon>Nocardioidaceae</taxon>
        <taxon>Nocardioides</taxon>
    </lineage>
</organism>
<evidence type="ECO:0008006" key="4">
    <source>
        <dbReference type="Google" id="ProtNLM"/>
    </source>
</evidence>